<dbReference type="InterPro" id="IPR046825">
    <property type="entry name" value="PDH_C"/>
</dbReference>
<dbReference type="Gene3D" id="1.10.3660.10">
    <property type="entry name" value="6-phosphogluconate dehydrogenase C-terminal like domain"/>
    <property type="match status" value="1"/>
</dbReference>
<dbReference type="Pfam" id="PF20463">
    <property type="entry name" value="PDH_C"/>
    <property type="match status" value="1"/>
</dbReference>
<dbReference type="InterPro" id="IPR003099">
    <property type="entry name" value="Prephen_DH"/>
</dbReference>
<comment type="caution">
    <text evidence="5">The sequence shown here is derived from an EMBL/GenBank/DDBJ whole genome shotgun (WGS) entry which is preliminary data.</text>
</comment>
<sequence>MTSVGVIGLGLIGGSLARALVGAGVPVVATDPWEEARTAARSAGMQIVEDVAGLCANRPELVVLAVPLRAMGAVAGELSAGLDAEPGWDPTVTDVGSVKGPVRDAIRDAGLAGRYVGAHPMAGTENSGFDASFPDLLRGIRWAVTVETSPGRRGDPSARPRGDLSARPGGDPSARPGGDGSAGPRGARGTDGGPASGTGTDPERLAAVLRLITARLGGTAAVLTDDAHDEAVALVSHVPHVLAGELLGLVAGAPVREVAVGLAAGSFRDGTRVAHGDPRRTEAMVTQNANWVAPALRLAARDLEMLADSLDSNAPTGWFFDRPEPLRGRRPGHANGTGVNGTGVNGVREIPVRETNPPPEHRVPLEGDWPAALLERCSAGAVVVLMEEATAVLA</sequence>
<dbReference type="Pfam" id="PF02153">
    <property type="entry name" value="PDH_N"/>
    <property type="match status" value="1"/>
</dbReference>
<feature type="domain" description="Prephenate/arogenate dehydrogenase" evidence="4">
    <location>
        <begin position="2"/>
        <end position="341"/>
    </location>
</feature>
<dbReference type="InterPro" id="IPR046826">
    <property type="entry name" value="PDH_N"/>
</dbReference>
<feature type="region of interest" description="Disordered" evidence="3">
    <location>
        <begin position="329"/>
        <end position="364"/>
    </location>
</feature>
<comment type="similarity">
    <text evidence="1">Belongs to the prephenate/arogenate dehydrogenase family.</text>
</comment>
<dbReference type="InterPro" id="IPR050812">
    <property type="entry name" value="Preph/Arog_dehydrog"/>
</dbReference>
<accession>A0ABS1LKL6</accession>
<dbReference type="SUPFAM" id="SSF51735">
    <property type="entry name" value="NAD(P)-binding Rossmann-fold domains"/>
    <property type="match status" value="1"/>
</dbReference>
<keyword evidence="2" id="KW-0560">Oxidoreductase</keyword>
<dbReference type="Gene3D" id="3.40.50.720">
    <property type="entry name" value="NAD(P)-binding Rossmann-like Domain"/>
    <property type="match status" value="1"/>
</dbReference>
<evidence type="ECO:0000313" key="5">
    <source>
        <dbReference type="EMBL" id="MBL0886648.1"/>
    </source>
</evidence>
<name>A0ABS1LKL6_9MICO</name>
<feature type="region of interest" description="Disordered" evidence="3">
    <location>
        <begin position="147"/>
        <end position="201"/>
    </location>
</feature>
<evidence type="ECO:0000256" key="2">
    <source>
        <dbReference type="ARBA" id="ARBA00023002"/>
    </source>
</evidence>
<dbReference type="Proteomes" id="UP000675409">
    <property type="component" value="Unassembled WGS sequence"/>
</dbReference>
<dbReference type="EMBL" id="JABBYC010000014">
    <property type="protein sequence ID" value="MBL0886648.1"/>
    <property type="molecule type" value="Genomic_DNA"/>
</dbReference>
<evidence type="ECO:0000313" key="6">
    <source>
        <dbReference type="Proteomes" id="UP000675409"/>
    </source>
</evidence>
<dbReference type="InterPro" id="IPR008927">
    <property type="entry name" value="6-PGluconate_DH-like_C_sf"/>
</dbReference>
<dbReference type="PROSITE" id="PS51176">
    <property type="entry name" value="PDH_ADH"/>
    <property type="match status" value="1"/>
</dbReference>
<evidence type="ECO:0000256" key="3">
    <source>
        <dbReference type="SAM" id="MobiDB-lite"/>
    </source>
</evidence>
<evidence type="ECO:0000256" key="1">
    <source>
        <dbReference type="ARBA" id="ARBA00007964"/>
    </source>
</evidence>
<dbReference type="PANTHER" id="PTHR21363">
    <property type="entry name" value="PREPHENATE DEHYDROGENASE"/>
    <property type="match status" value="1"/>
</dbReference>
<dbReference type="SUPFAM" id="SSF48179">
    <property type="entry name" value="6-phosphogluconate dehydrogenase C-terminal domain-like"/>
    <property type="match status" value="1"/>
</dbReference>
<keyword evidence="6" id="KW-1185">Reference proteome</keyword>
<feature type="compositionally biased region" description="Basic and acidic residues" evidence="3">
    <location>
        <begin position="150"/>
        <end position="164"/>
    </location>
</feature>
<evidence type="ECO:0000259" key="4">
    <source>
        <dbReference type="PROSITE" id="PS51176"/>
    </source>
</evidence>
<dbReference type="InterPro" id="IPR036291">
    <property type="entry name" value="NAD(P)-bd_dom_sf"/>
</dbReference>
<reference evidence="5 6" key="1">
    <citation type="journal article" date="2021" name="Arch. Microbiol.">
        <title>Myceligenerans indicum sp. nov., an actinobacterium isolated from mangrove sediment of Sundarbans, India.</title>
        <authorList>
            <person name="Asha K."/>
            <person name="Bhadury P."/>
        </authorList>
    </citation>
    <scope>NUCLEOTIDE SEQUENCE [LARGE SCALE GENOMIC DNA]</scope>
    <source>
        <strain evidence="5 6">I2</strain>
    </source>
</reference>
<proteinExistence type="inferred from homology"/>
<organism evidence="5 6">
    <name type="scientific">Myceligenerans indicum</name>
    <dbReference type="NCBI Taxonomy" id="2593663"/>
    <lineage>
        <taxon>Bacteria</taxon>
        <taxon>Bacillati</taxon>
        <taxon>Actinomycetota</taxon>
        <taxon>Actinomycetes</taxon>
        <taxon>Micrococcales</taxon>
        <taxon>Promicromonosporaceae</taxon>
        <taxon>Myceligenerans</taxon>
    </lineage>
</organism>
<protein>
    <submittedName>
        <fullName evidence="5">Prephenate dehydrogenase/arogenate dehydrogenase family protein</fullName>
    </submittedName>
</protein>
<gene>
    <name evidence="5" type="ORF">HGK34_10260</name>
</gene>
<dbReference type="PANTHER" id="PTHR21363:SF0">
    <property type="entry name" value="PREPHENATE DEHYDROGENASE [NADP(+)]"/>
    <property type="match status" value="1"/>
</dbReference>